<dbReference type="InterPro" id="IPR004675">
    <property type="entry name" value="AhpD_core"/>
</dbReference>
<accession>A0A934KGA0</accession>
<organism evidence="2 3">
    <name type="scientific">Candidatus Dormiibacter inghamiae</name>
    <dbReference type="NCBI Taxonomy" id="3127013"/>
    <lineage>
        <taxon>Bacteria</taxon>
        <taxon>Bacillati</taxon>
        <taxon>Candidatus Dormiibacterota</taxon>
        <taxon>Candidatus Dormibacteria</taxon>
        <taxon>Candidatus Dormibacterales</taxon>
        <taxon>Candidatus Dormibacteraceae</taxon>
        <taxon>Candidatus Dormiibacter</taxon>
    </lineage>
</organism>
<evidence type="ECO:0000313" key="3">
    <source>
        <dbReference type="Proteomes" id="UP000620075"/>
    </source>
</evidence>
<dbReference type="RefSeq" id="WP_338178383.1">
    <property type="nucleotide sequence ID" value="NZ_JAEKNQ010000030.1"/>
</dbReference>
<evidence type="ECO:0000259" key="1">
    <source>
        <dbReference type="Pfam" id="PF02627"/>
    </source>
</evidence>
<dbReference type="GO" id="GO:0051920">
    <property type="term" value="F:peroxiredoxin activity"/>
    <property type="evidence" value="ECO:0007669"/>
    <property type="project" value="InterPro"/>
</dbReference>
<dbReference type="InterPro" id="IPR029032">
    <property type="entry name" value="AhpD-like"/>
</dbReference>
<sequence length="165" mass="17673">MSQVELLTAEQAPLLAQPFYARGDPGPIVRALAHVPELMEPALSFIAAAFGPSQLDSRLKEIVVLRVSAANRCHYCIETHTGVAQRMCFSAEEIAALRREAPPPSAWGDVEHALLAFSDALSDHPDKATASLRPLFGEAEIVELVTVGSATIMLNRFATSLGLPA</sequence>
<protein>
    <submittedName>
        <fullName evidence="2">Carboxymuconolactone decarboxylase family protein</fullName>
    </submittedName>
</protein>
<dbReference type="SUPFAM" id="SSF69118">
    <property type="entry name" value="AhpD-like"/>
    <property type="match status" value="1"/>
</dbReference>
<dbReference type="PANTHER" id="PTHR34846:SF5">
    <property type="entry name" value="CARBOXYMUCONOLACTONE DECARBOXYLASE-LIKE DOMAIN-CONTAINING PROTEIN"/>
    <property type="match status" value="1"/>
</dbReference>
<gene>
    <name evidence="2" type="ORF">JF888_07650</name>
</gene>
<evidence type="ECO:0000313" key="2">
    <source>
        <dbReference type="EMBL" id="MBJ7603047.1"/>
    </source>
</evidence>
<dbReference type="AlphaFoldDB" id="A0A934KGA0"/>
<proteinExistence type="predicted"/>
<dbReference type="Proteomes" id="UP000620075">
    <property type="component" value="Unassembled WGS sequence"/>
</dbReference>
<name>A0A934KGA0_9BACT</name>
<dbReference type="Gene3D" id="1.20.1290.10">
    <property type="entry name" value="AhpD-like"/>
    <property type="match status" value="1"/>
</dbReference>
<dbReference type="PANTHER" id="PTHR34846">
    <property type="entry name" value="4-CARBOXYMUCONOLACTONE DECARBOXYLASE FAMILY PROTEIN (AFU_ORTHOLOGUE AFUA_6G11590)"/>
    <property type="match status" value="1"/>
</dbReference>
<comment type="caution">
    <text evidence="2">The sequence shown here is derived from an EMBL/GenBank/DDBJ whole genome shotgun (WGS) entry which is preliminary data.</text>
</comment>
<dbReference type="EMBL" id="JAEKNQ010000030">
    <property type="protein sequence ID" value="MBJ7603047.1"/>
    <property type="molecule type" value="Genomic_DNA"/>
</dbReference>
<dbReference type="NCBIfam" id="TIGR00778">
    <property type="entry name" value="ahpD_dom"/>
    <property type="match status" value="1"/>
</dbReference>
<dbReference type="Pfam" id="PF02627">
    <property type="entry name" value="CMD"/>
    <property type="match status" value="1"/>
</dbReference>
<feature type="domain" description="Carboxymuconolactone decarboxylase-like" evidence="1">
    <location>
        <begin position="36"/>
        <end position="117"/>
    </location>
</feature>
<dbReference type="InterPro" id="IPR003779">
    <property type="entry name" value="CMD-like"/>
</dbReference>
<reference evidence="2 3" key="1">
    <citation type="submission" date="2020-10" db="EMBL/GenBank/DDBJ databases">
        <title>Ca. Dormibacterota MAGs.</title>
        <authorList>
            <person name="Montgomery K."/>
        </authorList>
    </citation>
    <scope>NUCLEOTIDE SEQUENCE [LARGE SCALE GENOMIC DNA]</scope>
    <source>
        <strain evidence="2">SC8811_S16_3</strain>
    </source>
</reference>